<keyword evidence="6" id="KW-0460">Magnesium</keyword>
<evidence type="ECO:0000256" key="7">
    <source>
        <dbReference type="RuleBase" id="RU003835"/>
    </source>
</evidence>
<dbReference type="InterPro" id="IPR043129">
    <property type="entry name" value="ATPase_NBD"/>
</dbReference>
<feature type="binding site" evidence="6">
    <location>
        <begin position="207"/>
        <end position="211"/>
    </location>
    <ligand>
        <name>ATP</name>
        <dbReference type="ChEBI" id="CHEBI:30616"/>
    </ligand>
</feature>
<dbReference type="UniPathway" id="UPA00340">
    <property type="reaction ID" value="UER00458"/>
</dbReference>
<reference evidence="9" key="1">
    <citation type="submission" date="2018-03" db="EMBL/GenBank/DDBJ databases">
        <title>New taxa in the Lactobacillus gasseri group.</title>
        <authorList>
            <person name="Tanizawa Y."/>
            <person name="Tohno M."/>
            <person name="Endo A."/>
            <person name="Arita M."/>
        </authorList>
    </citation>
    <scope>NUCLEOTIDE SEQUENCE [LARGE SCALE GENOMIC DNA]</scope>
    <source>
        <strain evidence="9">DSM 24759</strain>
    </source>
</reference>
<feature type="binding site" evidence="6">
    <location>
        <begin position="327"/>
        <end position="331"/>
    </location>
    <ligand>
        <name>ATP</name>
        <dbReference type="ChEBI" id="CHEBI:30616"/>
    </ligand>
</feature>
<feature type="active site" description="Proton donor/acceptor" evidence="6">
    <location>
        <position position="147"/>
    </location>
</feature>
<dbReference type="GO" id="GO:0006083">
    <property type="term" value="P:acetate metabolic process"/>
    <property type="evidence" value="ECO:0007669"/>
    <property type="project" value="TreeGrafter"/>
</dbReference>
<dbReference type="InterPro" id="IPR000890">
    <property type="entry name" value="Aliphatic_acid_kin_short-chain"/>
</dbReference>
<dbReference type="EC" id="2.7.2.1" evidence="6"/>
<dbReference type="InterPro" id="IPR023865">
    <property type="entry name" value="Aliphatic_acid_kinase_CS"/>
</dbReference>
<name>A0A2Z6T7F4_9LACO</name>
<dbReference type="GO" id="GO:0005737">
    <property type="term" value="C:cytoplasm"/>
    <property type="evidence" value="ECO:0007669"/>
    <property type="project" value="UniProtKB-SubCell"/>
</dbReference>
<gene>
    <name evidence="6 8" type="primary">ackA</name>
    <name evidence="8" type="ORF">LrDSM24759_05050</name>
</gene>
<feature type="binding site" evidence="6">
    <location>
        <position position="90"/>
    </location>
    <ligand>
        <name>substrate</name>
    </ligand>
</feature>
<organism evidence="8 9">
    <name type="scientific">Lactobacillus rodentium</name>
    <dbReference type="NCBI Taxonomy" id="947835"/>
    <lineage>
        <taxon>Bacteria</taxon>
        <taxon>Bacillati</taxon>
        <taxon>Bacillota</taxon>
        <taxon>Bacilli</taxon>
        <taxon>Lactobacillales</taxon>
        <taxon>Lactobacillaceae</taxon>
        <taxon>Lactobacillus</taxon>
    </lineage>
</organism>
<keyword evidence="4 6" id="KW-0418">Kinase</keyword>
<evidence type="ECO:0000313" key="8">
    <source>
        <dbReference type="EMBL" id="GBG04591.1"/>
    </source>
</evidence>
<dbReference type="RefSeq" id="WP_117117938.1">
    <property type="nucleotide sequence ID" value="NZ_BFBY01000003.1"/>
</dbReference>
<dbReference type="Pfam" id="PF00871">
    <property type="entry name" value="Acetate_kinase"/>
    <property type="match status" value="1"/>
</dbReference>
<dbReference type="PRINTS" id="PR00471">
    <property type="entry name" value="ACETATEKNASE"/>
</dbReference>
<comment type="catalytic activity">
    <reaction evidence="6">
        <text>acetate + ATP = acetyl phosphate + ADP</text>
        <dbReference type="Rhea" id="RHEA:11352"/>
        <dbReference type="ChEBI" id="CHEBI:22191"/>
        <dbReference type="ChEBI" id="CHEBI:30089"/>
        <dbReference type="ChEBI" id="CHEBI:30616"/>
        <dbReference type="ChEBI" id="CHEBI:456216"/>
        <dbReference type="EC" id="2.7.2.1"/>
    </reaction>
</comment>
<evidence type="ECO:0000313" key="9">
    <source>
        <dbReference type="Proteomes" id="UP000257317"/>
    </source>
</evidence>
<dbReference type="GO" id="GO:0000287">
    <property type="term" value="F:magnesium ion binding"/>
    <property type="evidence" value="ECO:0007669"/>
    <property type="project" value="UniProtKB-UniRule"/>
</dbReference>
<protein>
    <recommendedName>
        <fullName evidence="6">Acetate kinase</fullName>
        <ecNumber evidence="6">2.7.2.1</ecNumber>
    </recommendedName>
    <alternativeName>
        <fullName evidence="6">Acetokinase</fullName>
    </alternativeName>
</protein>
<dbReference type="HAMAP" id="MF_00020">
    <property type="entry name" value="Acetate_kinase"/>
    <property type="match status" value="1"/>
</dbReference>
<dbReference type="GO" id="GO:0005524">
    <property type="term" value="F:ATP binding"/>
    <property type="evidence" value="ECO:0007669"/>
    <property type="project" value="UniProtKB-KW"/>
</dbReference>
<accession>A0A2Z6T7F4</accession>
<dbReference type="Gene3D" id="3.30.420.40">
    <property type="match status" value="2"/>
</dbReference>
<dbReference type="GO" id="GO:0008776">
    <property type="term" value="F:acetate kinase activity"/>
    <property type="evidence" value="ECO:0007669"/>
    <property type="project" value="UniProtKB-UniRule"/>
</dbReference>
<comment type="subcellular location">
    <subcellularLocation>
        <location evidence="6">Cytoplasm</location>
    </subcellularLocation>
</comment>
<evidence type="ECO:0000256" key="6">
    <source>
        <dbReference type="HAMAP-Rule" id="MF_00020"/>
    </source>
</evidence>
<keyword evidence="2 6" id="KW-0808">Transferase</keyword>
<feature type="site" description="Transition state stabilizer" evidence="6">
    <location>
        <position position="179"/>
    </location>
</feature>
<dbReference type="PROSITE" id="PS01076">
    <property type="entry name" value="ACETATE_KINASE_2"/>
    <property type="match status" value="1"/>
</dbReference>
<feature type="binding site" evidence="6">
    <location>
        <position position="15"/>
    </location>
    <ligand>
        <name>ATP</name>
        <dbReference type="ChEBI" id="CHEBI:30616"/>
    </ligand>
</feature>
<dbReference type="PANTHER" id="PTHR21060">
    <property type="entry name" value="ACETATE KINASE"/>
    <property type="match status" value="1"/>
</dbReference>
<comment type="caution">
    <text evidence="8">The sequence shown here is derived from an EMBL/GenBank/DDBJ whole genome shotgun (WGS) entry which is preliminary data.</text>
</comment>
<comment type="subunit">
    <text evidence="6">Homodimer.</text>
</comment>
<keyword evidence="3 6" id="KW-0547">Nucleotide-binding</keyword>
<dbReference type="GO" id="GO:0006085">
    <property type="term" value="P:acetyl-CoA biosynthetic process"/>
    <property type="evidence" value="ECO:0007669"/>
    <property type="project" value="UniProtKB-UniRule"/>
</dbReference>
<evidence type="ECO:0000256" key="4">
    <source>
        <dbReference type="ARBA" id="ARBA00022777"/>
    </source>
</evidence>
<keyword evidence="6" id="KW-0479">Metal-binding</keyword>
<evidence type="ECO:0000256" key="2">
    <source>
        <dbReference type="ARBA" id="ARBA00022679"/>
    </source>
</evidence>
<dbReference type="CDD" id="cd24010">
    <property type="entry name" value="ASKHA_NBD_AcK_PK"/>
    <property type="match status" value="1"/>
</dbReference>
<sequence>MKKVLAINSGSSSFKFKLFSLPSNEVIAEGMADRVGLPDSTFTIKLSDGEKHEIREDIPTQEDAVQKLLDLLQEYHVVESINEIAGVGHRIVAGGEYFKESTIITKDNLQKIFDLKDYAPLHNPAEGKGIEAFMKILPGVPQVGVFDSAFHQSLDPVHYLYPVPYKYYEKYKARKYGAHGTSVRYVSNEAAKMLGKDLKNLKLIVCHLGSGASITAVKDGKSYDTSMGFSPLDGIEMATRSGSVDPSLLQYVMHKENLDIDQMIDILNNKSGLDGVSGISPDMRDLRKSDSERAKIARDIYINRVVRTVGAYMAEMKGMDALIFTAGVGEHDNDLRKRVMEYFEFVGLKPDLQANETNGQKFISQSDSKIKAMIIPTNEELMIEEDVVRLAGLE</sequence>
<dbReference type="Proteomes" id="UP000257317">
    <property type="component" value="Unassembled WGS sequence"/>
</dbReference>
<feature type="site" description="Transition state stabilizer" evidence="6">
    <location>
        <position position="240"/>
    </location>
</feature>
<comment type="cofactor">
    <cofactor evidence="6">
        <name>Mg(2+)</name>
        <dbReference type="ChEBI" id="CHEBI:18420"/>
    </cofactor>
    <cofactor evidence="6">
        <name>Mn(2+)</name>
        <dbReference type="ChEBI" id="CHEBI:29035"/>
    </cofactor>
    <text evidence="6">Mg(2+). Can also accept Mn(2+).</text>
</comment>
<dbReference type="PIRSF" id="PIRSF000722">
    <property type="entry name" value="Acetate_prop_kin"/>
    <property type="match status" value="1"/>
</dbReference>
<feature type="binding site" evidence="6">
    <location>
        <position position="8"/>
    </location>
    <ligand>
        <name>Mg(2+)</name>
        <dbReference type="ChEBI" id="CHEBI:18420"/>
    </ligand>
</feature>
<dbReference type="NCBIfam" id="TIGR00016">
    <property type="entry name" value="ackA"/>
    <property type="match status" value="1"/>
</dbReference>
<comment type="pathway">
    <text evidence="6">Metabolic intermediate biosynthesis; acetyl-CoA biosynthesis; acetyl-CoA from acetate: step 1/2.</text>
</comment>
<evidence type="ECO:0000256" key="1">
    <source>
        <dbReference type="ARBA" id="ARBA00008748"/>
    </source>
</evidence>
<keyword evidence="9" id="KW-1185">Reference proteome</keyword>
<dbReference type="EMBL" id="BFBY01000003">
    <property type="protein sequence ID" value="GBG04591.1"/>
    <property type="molecule type" value="Genomic_DNA"/>
</dbReference>
<keyword evidence="6" id="KW-0963">Cytoplasm</keyword>
<dbReference type="SUPFAM" id="SSF53067">
    <property type="entry name" value="Actin-like ATPase domain"/>
    <property type="match status" value="2"/>
</dbReference>
<keyword evidence="5 6" id="KW-0067">ATP-binding</keyword>
<evidence type="ECO:0000256" key="3">
    <source>
        <dbReference type="ARBA" id="ARBA00022741"/>
    </source>
</evidence>
<feature type="binding site" evidence="6">
    <location>
        <position position="379"/>
    </location>
    <ligand>
        <name>Mg(2+)</name>
        <dbReference type="ChEBI" id="CHEBI:18420"/>
    </ligand>
</feature>
<dbReference type="AlphaFoldDB" id="A0A2Z6T7F4"/>
<dbReference type="InterPro" id="IPR004372">
    <property type="entry name" value="Ac/propionate_kinase"/>
</dbReference>
<dbReference type="PROSITE" id="PS01075">
    <property type="entry name" value="ACETATE_KINASE_1"/>
    <property type="match status" value="1"/>
</dbReference>
<comment type="function">
    <text evidence="6">Catalyzes the formation of acetyl phosphate from acetate and ATP. Can also catalyze the reverse reaction.</text>
</comment>
<evidence type="ECO:0000256" key="5">
    <source>
        <dbReference type="ARBA" id="ARBA00022840"/>
    </source>
</evidence>
<feature type="binding site" evidence="6">
    <location>
        <begin position="282"/>
        <end position="284"/>
    </location>
    <ligand>
        <name>ATP</name>
        <dbReference type="ChEBI" id="CHEBI:30616"/>
    </ligand>
</feature>
<dbReference type="PANTHER" id="PTHR21060:SF15">
    <property type="entry name" value="ACETATE KINASE-RELATED"/>
    <property type="match status" value="1"/>
</dbReference>
<comment type="similarity">
    <text evidence="1 6 7">Belongs to the acetokinase family.</text>
</comment>
<proteinExistence type="inferred from homology"/>
<dbReference type="OrthoDB" id="9802453at2"/>